<name>A0AAE9H6D0_ALCFA</name>
<dbReference type="EMBL" id="CP095873">
    <property type="protein sequence ID" value="UPL20340.1"/>
    <property type="molecule type" value="Genomic_DNA"/>
</dbReference>
<gene>
    <name evidence="2" type="ORF">MXF72_13035</name>
</gene>
<protein>
    <submittedName>
        <fullName evidence="2">Alginate export family protein</fullName>
    </submittedName>
</protein>
<dbReference type="Proteomes" id="UP000830925">
    <property type="component" value="Chromosome"/>
</dbReference>
<feature type="chain" id="PRO_5042035590" evidence="1">
    <location>
        <begin position="25"/>
        <end position="436"/>
    </location>
</feature>
<feature type="signal peptide" evidence="1">
    <location>
        <begin position="1"/>
        <end position="24"/>
    </location>
</feature>
<dbReference type="AlphaFoldDB" id="A0AAE9H6D0"/>
<reference evidence="2" key="1">
    <citation type="submission" date="2022-04" db="EMBL/GenBank/DDBJ databases">
        <title>Genomic mining of Alcaligenes faecalis D334 producing ectoin and derivatives.</title>
        <authorList>
            <person name="Doan V.T."/>
            <person name="Quach N.T."/>
            <person name="Vu T.-H.-N."/>
            <person name="Phi Q.-T."/>
        </authorList>
    </citation>
    <scope>NUCLEOTIDE SEQUENCE</scope>
    <source>
        <strain evidence="2">D334</strain>
    </source>
</reference>
<dbReference type="RefSeq" id="WP_247965783.1">
    <property type="nucleotide sequence ID" value="NZ_CP095873.1"/>
</dbReference>
<organism evidence="2 3">
    <name type="scientific">Alcaligenes faecalis</name>
    <dbReference type="NCBI Taxonomy" id="511"/>
    <lineage>
        <taxon>Bacteria</taxon>
        <taxon>Pseudomonadati</taxon>
        <taxon>Pseudomonadota</taxon>
        <taxon>Betaproteobacteria</taxon>
        <taxon>Burkholderiales</taxon>
        <taxon>Alcaligenaceae</taxon>
        <taxon>Alcaligenes</taxon>
    </lineage>
</organism>
<evidence type="ECO:0000256" key="1">
    <source>
        <dbReference type="SAM" id="SignalP"/>
    </source>
</evidence>
<sequence length="436" mass="47587">MHSIIRASLLAAGILCASIPQSQAYELYREEGTELNADLTVVFGVLNSKHNYIGRPGRFGWQEGFAKYGLSGETDRIGAGSVYGSLALISSGTWGDGDPGGYSIGKERRTSFEDAHVGWRSGSLFPFLGQDGIDISFGRQSIKVGRGFLVYDDAANPGRGMGREFDRGGAYYLGPRHSFAKTAVLRLGGKEGLHGSAMWIKSDNPAMAKTEMAVGTVEYTAAEGTVGFSYIRGLDVDKQYADAMALERKNMNIYSLFGEGSAGMENAKFGFDVARQDKQSGHETAWSVQAGYTFADMAWSPEISYRYSHYSKRWDPFFTGGYLDDGWTHGEVAGNYVPGAFASNLAVHAISLRARPYDHLTVGAIFYNYRTVANRDVLNSDASAVDLYLDWAVTDHITITPLVGLYKPRKYEANGGSQNRNASTNIYTQLVLSASF</sequence>
<keyword evidence="1" id="KW-0732">Signal</keyword>
<evidence type="ECO:0000313" key="3">
    <source>
        <dbReference type="Proteomes" id="UP000830925"/>
    </source>
</evidence>
<proteinExistence type="predicted"/>
<evidence type="ECO:0000313" key="2">
    <source>
        <dbReference type="EMBL" id="UPL20340.1"/>
    </source>
</evidence>
<accession>A0AAE9H6D0</accession>